<keyword evidence="3" id="KW-1185">Reference proteome</keyword>
<dbReference type="Pfam" id="PF05699">
    <property type="entry name" value="Dimer_Tnp_hAT"/>
    <property type="match status" value="1"/>
</dbReference>
<comment type="caution">
    <text evidence="2">The sequence shown here is derived from an EMBL/GenBank/DDBJ whole genome shotgun (WGS) entry which is preliminary data.</text>
</comment>
<evidence type="ECO:0000313" key="2">
    <source>
        <dbReference type="EMBL" id="RZC13791.1"/>
    </source>
</evidence>
<evidence type="ECO:0000313" key="3">
    <source>
        <dbReference type="Proteomes" id="UP000289340"/>
    </source>
</evidence>
<dbReference type="InterPro" id="IPR032675">
    <property type="entry name" value="LRR_dom_sf"/>
</dbReference>
<protein>
    <submittedName>
        <fullName evidence="2">F-box/LRR-repeat protein</fullName>
    </submittedName>
</protein>
<dbReference type="InterPro" id="IPR008906">
    <property type="entry name" value="HATC_C_dom"/>
</dbReference>
<dbReference type="SUPFAM" id="SSF53098">
    <property type="entry name" value="Ribonuclease H-like"/>
    <property type="match status" value="1"/>
</dbReference>
<dbReference type="SUPFAM" id="SSF52047">
    <property type="entry name" value="RNI-like"/>
    <property type="match status" value="1"/>
</dbReference>
<dbReference type="EMBL" id="QZWG01000005">
    <property type="protein sequence ID" value="RZC13791.1"/>
    <property type="molecule type" value="Genomic_DNA"/>
</dbReference>
<accession>A0A445KT03</accession>
<proteinExistence type="predicted"/>
<evidence type="ECO:0000259" key="1">
    <source>
        <dbReference type="Pfam" id="PF05699"/>
    </source>
</evidence>
<name>A0A445KT03_GLYSO</name>
<gene>
    <name evidence="2" type="ORF">D0Y65_013057</name>
</gene>
<reference evidence="2 3" key="1">
    <citation type="submission" date="2018-09" db="EMBL/GenBank/DDBJ databases">
        <title>A high-quality reference genome of wild soybean provides a powerful tool to mine soybean genomes.</title>
        <authorList>
            <person name="Xie M."/>
            <person name="Chung C.Y.L."/>
            <person name="Li M.-W."/>
            <person name="Wong F.-L."/>
            <person name="Chan T.-F."/>
            <person name="Lam H.-M."/>
        </authorList>
    </citation>
    <scope>NUCLEOTIDE SEQUENCE [LARGE SCALE GENOMIC DNA]</scope>
    <source>
        <strain evidence="3">cv. W05</strain>
        <tissue evidence="2">Hypocotyl of etiolated seedlings</tissue>
    </source>
</reference>
<sequence>MSRYLKSRSAETKHLVTPFNTVFTSLVRLSGNLESVSLSVDRALSGVSFEDVEDEADDFYLTDINFIREWLPSVSDALKSFSVSDFWVQSCWRRSEALSLISSTCHNLVKLVVRNAWLSVDGLCLMPTLTYLTLEFVRLDDEDLSRINACFPNLTQLNLIGEPKINLLHLTTCQWSVSNAPLSLIVCEPCLVDFNLRCIKPRLVVLEAPLLSNFSLSLENTDELSTVKRLTLDLVGRTEQVDVAEFGITLLDCFPNITYLNLGPGAWHVMENSFSWGGLKDGIGMKMIKELIAHLVVHEMGYYSHKWLNEDSNRVPPHQDMELTRERLKCFKRFFLDVDVRRKVNIEFANFSDGREDFDNLDSLNDRGQMDPKVWWLVHGINAPILQKIVLKLLAQPCSSSCCERNWSTYSFIHSLKRNKMTPHRAEDLVFVHSDLRLLSRNTPQYHQEETKMWDVAGEDFGSLDDYGILEIASLSLDEPELEGVFFNDDC</sequence>
<dbReference type="Gene3D" id="3.80.10.10">
    <property type="entry name" value="Ribonuclease Inhibitor"/>
    <property type="match status" value="1"/>
</dbReference>
<organism evidence="2 3">
    <name type="scientific">Glycine soja</name>
    <name type="common">Wild soybean</name>
    <dbReference type="NCBI Taxonomy" id="3848"/>
    <lineage>
        <taxon>Eukaryota</taxon>
        <taxon>Viridiplantae</taxon>
        <taxon>Streptophyta</taxon>
        <taxon>Embryophyta</taxon>
        <taxon>Tracheophyta</taxon>
        <taxon>Spermatophyta</taxon>
        <taxon>Magnoliopsida</taxon>
        <taxon>eudicotyledons</taxon>
        <taxon>Gunneridae</taxon>
        <taxon>Pentapetalae</taxon>
        <taxon>rosids</taxon>
        <taxon>fabids</taxon>
        <taxon>Fabales</taxon>
        <taxon>Fabaceae</taxon>
        <taxon>Papilionoideae</taxon>
        <taxon>50 kb inversion clade</taxon>
        <taxon>NPAAA clade</taxon>
        <taxon>indigoferoid/millettioid clade</taxon>
        <taxon>Phaseoleae</taxon>
        <taxon>Glycine</taxon>
        <taxon>Glycine subgen. Soja</taxon>
    </lineage>
</organism>
<dbReference type="InterPro" id="IPR012337">
    <property type="entry name" value="RNaseH-like_sf"/>
</dbReference>
<dbReference type="GO" id="GO:0046983">
    <property type="term" value="F:protein dimerization activity"/>
    <property type="evidence" value="ECO:0007669"/>
    <property type="project" value="InterPro"/>
</dbReference>
<dbReference type="AlphaFoldDB" id="A0A445KT03"/>
<feature type="domain" description="HAT C-terminal dimerisation" evidence="1">
    <location>
        <begin position="362"/>
        <end position="436"/>
    </location>
</feature>
<dbReference type="Proteomes" id="UP000289340">
    <property type="component" value="Chromosome 5"/>
</dbReference>